<keyword evidence="3" id="KW-1185">Reference proteome</keyword>
<protein>
    <submittedName>
        <fullName evidence="2">Uncharacterized protein</fullName>
    </submittedName>
</protein>
<reference evidence="2 3" key="1">
    <citation type="submission" date="2020-01" db="EMBL/GenBank/DDBJ databases">
        <authorList>
            <person name="Kim M.K."/>
        </authorList>
    </citation>
    <scope>NUCLEOTIDE SEQUENCE [LARGE SCALE GENOMIC DNA]</scope>
    <source>
        <strain evidence="2 3">172606-1</strain>
    </source>
</reference>
<name>A0A6C0GEK6_9BACT</name>
<evidence type="ECO:0000256" key="1">
    <source>
        <dbReference type="SAM" id="Phobius"/>
    </source>
</evidence>
<feature type="transmembrane region" description="Helical" evidence="1">
    <location>
        <begin position="7"/>
        <end position="32"/>
    </location>
</feature>
<dbReference type="RefSeq" id="WP_162442476.1">
    <property type="nucleotide sequence ID" value="NZ_CP048222.1"/>
</dbReference>
<evidence type="ECO:0000313" key="3">
    <source>
        <dbReference type="Proteomes" id="UP000480178"/>
    </source>
</evidence>
<feature type="transmembrane region" description="Helical" evidence="1">
    <location>
        <begin position="38"/>
        <end position="61"/>
    </location>
</feature>
<evidence type="ECO:0000313" key="2">
    <source>
        <dbReference type="EMBL" id="QHT66421.1"/>
    </source>
</evidence>
<accession>A0A6C0GEK6</accession>
<proteinExistence type="predicted"/>
<dbReference type="EMBL" id="CP048222">
    <property type="protein sequence ID" value="QHT66421.1"/>
    <property type="molecule type" value="Genomic_DNA"/>
</dbReference>
<keyword evidence="1" id="KW-0812">Transmembrane</keyword>
<keyword evidence="1" id="KW-0472">Membrane</keyword>
<keyword evidence="1" id="KW-1133">Transmembrane helix</keyword>
<sequence length="76" mass="8328">MDEQKQIIYGILGCCLGIVVGFAIGFPIIFQLSYEKRGYIGVPCMLILVLATCTIGGIIGVKLAKRSEKEPVEYDM</sequence>
<organism evidence="2 3">
    <name type="scientific">Rhodocytophaga rosea</name>
    <dbReference type="NCBI Taxonomy" id="2704465"/>
    <lineage>
        <taxon>Bacteria</taxon>
        <taxon>Pseudomonadati</taxon>
        <taxon>Bacteroidota</taxon>
        <taxon>Cytophagia</taxon>
        <taxon>Cytophagales</taxon>
        <taxon>Rhodocytophagaceae</taxon>
        <taxon>Rhodocytophaga</taxon>
    </lineage>
</organism>
<dbReference type="KEGG" id="rhoz:GXP67_06985"/>
<gene>
    <name evidence="2" type="ORF">GXP67_06985</name>
</gene>
<dbReference type="AlphaFoldDB" id="A0A6C0GEK6"/>
<dbReference type="Proteomes" id="UP000480178">
    <property type="component" value="Chromosome"/>
</dbReference>